<protein>
    <submittedName>
        <fullName evidence="5">HD domain-containing protein</fullName>
    </submittedName>
</protein>
<dbReference type="InterPro" id="IPR011006">
    <property type="entry name" value="CheY-like_superfamily"/>
</dbReference>
<reference evidence="5" key="1">
    <citation type="submission" date="2023-03" db="EMBL/GenBank/DDBJ databases">
        <title>Synergistic degradation of erythromycin by symbiotic bacteria Ery-6A and Ery-6B and application in simulated water remediation.</title>
        <authorList>
            <person name="Xu S."/>
        </authorList>
    </citation>
    <scope>NUCLEOTIDE SEQUENCE</scope>
    <source>
        <strain evidence="5">Ery-6A</strain>
    </source>
</reference>
<dbReference type="EMBL" id="CP120956">
    <property type="protein sequence ID" value="WFF78586.1"/>
    <property type="molecule type" value="Genomic_DNA"/>
</dbReference>
<keyword evidence="2" id="KW-0175">Coiled coil</keyword>
<proteinExistence type="predicted"/>
<evidence type="ECO:0000259" key="4">
    <source>
        <dbReference type="PROSITE" id="PS51832"/>
    </source>
</evidence>
<dbReference type="InterPro" id="IPR052020">
    <property type="entry name" value="Cyclic_di-GMP/3'3'-cGAMP_PDE"/>
</dbReference>
<organism evidence="5 6">
    <name type="scientific">Delftia tsuruhatensis</name>
    <dbReference type="NCBI Taxonomy" id="180282"/>
    <lineage>
        <taxon>Bacteria</taxon>
        <taxon>Pseudomonadati</taxon>
        <taxon>Pseudomonadota</taxon>
        <taxon>Betaproteobacteria</taxon>
        <taxon>Burkholderiales</taxon>
        <taxon>Comamonadaceae</taxon>
        <taxon>Delftia</taxon>
    </lineage>
</organism>
<feature type="coiled-coil region" evidence="2">
    <location>
        <begin position="177"/>
        <end position="204"/>
    </location>
</feature>
<evidence type="ECO:0000256" key="1">
    <source>
        <dbReference type="PROSITE-ProRule" id="PRU00169"/>
    </source>
</evidence>
<dbReference type="SUPFAM" id="SSF109604">
    <property type="entry name" value="HD-domain/PDEase-like"/>
    <property type="match status" value="1"/>
</dbReference>
<evidence type="ECO:0000313" key="6">
    <source>
        <dbReference type="Proteomes" id="UP001219066"/>
    </source>
</evidence>
<name>A0AAX3SEZ3_9BURK</name>
<dbReference type="Pfam" id="PF00072">
    <property type="entry name" value="Response_reg"/>
    <property type="match status" value="1"/>
</dbReference>
<dbReference type="Gene3D" id="1.10.3210.10">
    <property type="entry name" value="Hypothetical protein af1432"/>
    <property type="match status" value="1"/>
</dbReference>
<dbReference type="GO" id="GO:0008081">
    <property type="term" value="F:phosphoric diester hydrolase activity"/>
    <property type="evidence" value="ECO:0007669"/>
    <property type="project" value="UniProtKB-ARBA"/>
</dbReference>
<dbReference type="GO" id="GO:0000160">
    <property type="term" value="P:phosphorelay signal transduction system"/>
    <property type="evidence" value="ECO:0007669"/>
    <property type="project" value="InterPro"/>
</dbReference>
<dbReference type="SUPFAM" id="SSF52172">
    <property type="entry name" value="CheY-like"/>
    <property type="match status" value="1"/>
</dbReference>
<comment type="caution">
    <text evidence="1">Lacks conserved residue(s) required for the propagation of feature annotation.</text>
</comment>
<dbReference type="PROSITE" id="PS50110">
    <property type="entry name" value="RESPONSE_REGULATORY"/>
    <property type="match status" value="1"/>
</dbReference>
<dbReference type="InterPro" id="IPR037522">
    <property type="entry name" value="HD_GYP_dom"/>
</dbReference>
<dbReference type="Gene3D" id="3.40.50.2300">
    <property type="match status" value="1"/>
</dbReference>
<dbReference type="PROSITE" id="PS51832">
    <property type="entry name" value="HD_GYP"/>
    <property type="match status" value="1"/>
</dbReference>
<evidence type="ECO:0000259" key="3">
    <source>
        <dbReference type="PROSITE" id="PS50110"/>
    </source>
</evidence>
<dbReference type="SMART" id="SM00448">
    <property type="entry name" value="REC"/>
    <property type="match status" value="1"/>
</dbReference>
<gene>
    <name evidence="5" type="ORF">PYR84_16745</name>
</gene>
<dbReference type="InterPro" id="IPR001789">
    <property type="entry name" value="Sig_transdc_resp-reg_receiver"/>
</dbReference>
<dbReference type="RefSeq" id="WP_277848486.1">
    <property type="nucleotide sequence ID" value="NZ_CP120956.1"/>
</dbReference>
<evidence type="ECO:0000256" key="2">
    <source>
        <dbReference type="SAM" id="Coils"/>
    </source>
</evidence>
<dbReference type="Pfam" id="PF13487">
    <property type="entry name" value="HD_5"/>
    <property type="match status" value="1"/>
</dbReference>
<dbReference type="AlphaFoldDB" id="A0AAX3SEZ3"/>
<dbReference type="InterPro" id="IPR003607">
    <property type="entry name" value="HD/PDEase_dom"/>
</dbReference>
<feature type="domain" description="Response regulatory" evidence="3">
    <location>
        <begin position="53"/>
        <end position="168"/>
    </location>
</feature>
<feature type="domain" description="HD-GYP" evidence="4">
    <location>
        <begin position="216"/>
        <end position="412"/>
    </location>
</feature>
<dbReference type="CDD" id="cd00077">
    <property type="entry name" value="HDc"/>
    <property type="match status" value="1"/>
</dbReference>
<evidence type="ECO:0000313" key="5">
    <source>
        <dbReference type="EMBL" id="WFF78586.1"/>
    </source>
</evidence>
<sequence>MIFIHLVLVKNFYLHIAFRWHIGEAMHRIRQMEARQMNVRERQESFAPQSRLQALMVDCEVEDFSGLGLLLSQAGYDTRMAASAPEALAEFAGGRIDLLICNTRVIDKDGGQWLENLVGQSPDLFVIFLSECSTVAITKGLGQLLGLHRHIVKPWNSEQFLAVIEQLNDQKITRYENIRLEQKNRALTKELAELNATVELTAHEHDDELLEAHRKLKKSFVASIRMFSNLLEWRGGILAGHSRRVADLTRRTTSIMQLSEAEQQNAFVAALIHDIAHITLPDGMLSKPVPSLSHEELDKYRNHSSLGEQLLLSIDDAHLVATLVRSHHERFDGAGYPDGLKGKDIPIGARIIAVADFYDDLMVGHLSSKPLTCAEARTLISHSRGAQFDPEVVDAFLQIVIQATPAPDPAPINVPCSELRPGMILAQDFVSREGLVLLTAGRVLTPELIRRMQLRVDLGRKFPIRAVATAV</sequence>
<dbReference type="PANTHER" id="PTHR45228">
    <property type="entry name" value="CYCLIC DI-GMP PHOSPHODIESTERASE TM_0186-RELATED"/>
    <property type="match status" value="1"/>
</dbReference>
<accession>A0AAX3SEZ3</accession>
<dbReference type="Proteomes" id="UP001219066">
    <property type="component" value="Chromosome"/>
</dbReference>